<evidence type="ECO:0000259" key="2">
    <source>
        <dbReference type="Pfam" id="PF13026"/>
    </source>
</evidence>
<name>A0ABX3IGG9_9BACT</name>
<dbReference type="Proteomes" id="UP000242616">
    <property type="component" value="Unassembled WGS sequence"/>
</dbReference>
<dbReference type="InterPro" id="IPR053145">
    <property type="entry name" value="AB_hydrolase_Est10"/>
</dbReference>
<evidence type="ECO:0000259" key="1">
    <source>
        <dbReference type="Pfam" id="PF12146"/>
    </source>
</evidence>
<reference evidence="3 4" key="1">
    <citation type="submission" date="2015-06" db="EMBL/GenBank/DDBJ databases">
        <title>Genome sequencing of Thermotogales isolates from hydrothermal vents.</title>
        <authorList>
            <person name="Haverkamp T.H."/>
            <person name="Kublanov I.V."/>
            <person name="Nesbo C.L."/>
        </authorList>
    </citation>
    <scope>NUCLEOTIDE SEQUENCE [LARGE SCALE GENOMIC DNA]</scope>
    <source>
        <strain evidence="4">ik275mar</strain>
    </source>
</reference>
<dbReference type="InterPro" id="IPR024981">
    <property type="entry name" value="DUF3887"/>
</dbReference>
<dbReference type="RefSeq" id="WP_077198462.1">
    <property type="nucleotide sequence ID" value="NZ_LBFC01000021.1"/>
</dbReference>
<protein>
    <recommendedName>
        <fullName evidence="5">DUF3887 domain-containing protein</fullName>
    </recommendedName>
</protein>
<dbReference type="Gene3D" id="3.40.50.1820">
    <property type="entry name" value="alpha/beta hydrolase"/>
    <property type="match status" value="1"/>
</dbReference>
<proteinExistence type="predicted"/>
<dbReference type="Pfam" id="PF13026">
    <property type="entry name" value="DUF3887"/>
    <property type="match status" value="1"/>
</dbReference>
<evidence type="ECO:0000313" key="3">
    <source>
        <dbReference type="EMBL" id="ONN26926.1"/>
    </source>
</evidence>
<dbReference type="EMBL" id="LBFC01000021">
    <property type="protein sequence ID" value="ONN26926.1"/>
    <property type="molecule type" value="Genomic_DNA"/>
</dbReference>
<dbReference type="PANTHER" id="PTHR43265">
    <property type="entry name" value="ESTERASE ESTD"/>
    <property type="match status" value="1"/>
</dbReference>
<gene>
    <name evidence="3" type="ORF">XJ44_06435</name>
</gene>
<comment type="caution">
    <text evidence="3">The sequence shown here is derived from an EMBL/GenBank/DDBJ whole genome shotgun (WGS) entry which is preliminary data.</text>
</comment>
<feature type="domain" description="DUF3887" evidence="2">
    <location>
        <begin position="26"/>
        <end position="113"/>
    </location>
</feature>
<accession>A0ABX3IGG9</accession>
<dbReference type="PANTHER" id="PTHR43265:SF1">
    <property type="entry name" value="ESTERASE ESTD"/>
    <property type="match status" value="1"/>
</dbReference>
<evidence type="ECO:0000313" key="4">
    <source>
        <dbReference type="Proteomes" id="UP000242616"/>
    </source>
</evidence>
<dbReference type="InterPro" id="IPR022742">
    <property type="entry name" value="Hydrolase_4"/>
</dbReference>
<dbReference type="Gene3D" id="3.10.450.590">
    <property type="match status" value="1"/>
</dbReference>
<organism evidence="3 4">
    <name type="scientific">Thermosipho affectus</name>
    <dbReference type="NCBI Taxonomy" id="660294"/>
    <lineage>
        <taxon>Bacteria</taxon>
        <taxon>Thermotogati</taxon>
        <taxon>Thermotogota</taxon>
        <taxon>Thermotogae</taxon>
        <taxon>Thermotogales</taxon>
        <taxon>Fervidobacteriaceae</taxon>
        <taxon>Thermosipho</taxon>
    </lineage>
</organism>
<dbReference type="NCBIfam" id="NF041096">
    <property type="entry name" value="esterase_EstD"/>
    <property type="match status" value="1"/>
</dbReference>
<dbReference type="Pfam" id="PF12146">
    <property type="entry name" value="Hydrolase_4"/>
    <property type="match status" value="1"/>
</dbReference>
<sequence>MKRWIISIVIFSTFLFSSNFEKIAYNYFYALVNENYKVAYNLSSNIMKQHLPIEKIKKIWQQITSTYGKFEKIVKLQIIEKPPYKVFIFTSKFKKSNLNISITLNKEGKIDGLFFSPAQNVEYKIPQYVKSDKFVEKDVKVGDLPGKLTIPKEHTKYAVILIHGSGPQDMDETIGPNKIFKDIAYALSSNNIAVLRYNKRTLYQANENITIKEEIINDVLKAIKLLKDYNYKEIYLLGHSLGAYVAPYIATINDNISGLILLAPPARNLEDVIADQLKFLQNTSNEILQKLQELKENKIPNDEFVLGAKAKYWYDLRSYNPLKYLGKVKTLILFGKNDYQVTLKDYNIFKEHLTNNTKIILFNGLTHLFIPGEKTPNAYLIENHVDAKVIDEIIKFIKN</sequence>
<dbReference type="InterPro" id="IPR029058">
    <property type="entry name" value="AB_hydrolase_fold"/>
</dbReference>
<dbReference type="SUPFAM" id="SSF53474">
    <property type="entry name" value="alpha/beta-Hydrolases"/>
    <property type="match status" value="1"/>
</dbReference>
<keyword evidence="4" id="KW-1185">Reference proteome</keyword>
<evidence type="ECO:0008006" key="5">
    <source>
        <dbReference type="Google" id="ProtNLM"/>
    </source>
</evidence>
<dbReference type="InterPro" id="IPR054995">
    <property type="entry name" value="Esterase_EstD"/>
</dbReference>
<feature type="domain" description="Serine aminopeptidase S33" evidence="1">
    <location>
        <begin position="179"/>
        <end position="293"/>
    </location>
</feature>